<dbReference type="PANTHER" id="PTHR33443:SF30">
    <property type="entry name" value="SARCOSINE DEHYDROGENASE-2C PROTEIN"/>
    <property type="match status" value="1"/>
</dbReference>
<organism evidence="1 2">
    <name type="scientific">Acer saccharum</name>
    <name type="common">Sugar maple</name>
    <dbReference type="NCBI Taxonomy" id="4024"/>
    <lineage>
        <taxon>Eukaryota</taxon>
        <taxon>Viridiplantae</taxon>
        <taxon>Streptophyta</taxon>
        <taxon>Embryophyta</taxon>
        <taxon>Tracheophyta</taxon>
        <taxon>Spermatophyta</taxon>
        <taxon>Magnoliopsida</taxon>
        <taxon>eudicotyledons</taxon>
        <taxon>Gunneridae</taxon>
        <taxon>Pentapetalae</taxon>
        <taxon>rosids</taxon>
        <taxon>malvids</taxon>
        <taxon>Sapindales</taxon>
        <taxon>Sapindaceae</taxon>
        <taxon>Hippocastanoideae</taxon>
        <taxon>Acereae</taxon>
        <taxon>Acer</taxon>
    </lineage>
</organism>
<dbReference type="Proteomes" id="UP001168877">
    <property type="component" value="Unassembled WGS sequence"/>
</dbReference>
<reference evidence="1" key="1">
    <citation type="journal article" date="2022" name="Plant J.">
        <title>Strategies of tolerance reflected in two North American maple genomes.</title>
        <authorList>
            <person name="McEvoy S.L."/>
            <person name="Sezen U.U."/>
            <person name="Trouern-Trend A."/>
            <person name="McMahon S.M."/>
            <person name="Schaberg P.G."/>
            <person name="Yang J."/>
            <person name="Wegrzyn J.L."/>
            <person name="Swenson N.G."/>
        </authorList>
    </citation>
    <scope>NUCLEOTIDE SEQUENCE</scope>
    <source>
        <strain evidence="1">NS2018</strain>
    </source>
</reference>
<accession>A0AA39VMN7</accession>
<name>A0AA39VMN7_ACESA</name>
<dbReference type="InterPro" id="IPR053234">
    <property type="entry name" value="RPM1_Interactor"/>
</dbReference>
<protein>
    <submittedName>
        <fullName evidence="1">Uncharacterized protein</fullName>
    </submittedName>
</protein>
<keyword evidence="2" id="KW-1185">Reference proteome</keyword>
<reference evidence="1" key="2">
    <citation type="submission" date="2023-06" db="EMBL/GenBank/DDBJ databases">
        <authorList>
            <person name="Swenson N.G."/>
            <person name="Wegrzyn J.L."/>
            <person name="Mcevoy S.L."/>
        </authorList>
    </citation>
    <scope>NUCLEOTIDE SEQUENCE</scope>
    <source>
        <strain evidence="1">NS2018</strain>
        <tissue evidence="1">Leaf</tissue>
    </source>
</reference>
<dbReference type="EMBL" id="JAUESC010000380">
    <property type="protein sequence ID" value="KAK0591789.1"/>
    <property type="molecule type" value="Genomic_DNA"/>
</dbReference>
<proteinExistence type="predicted"/>
<comment type="caution">
    <text evidence="1">The sequence shown here is derived from an EMBL/GenBank/DDBJ whole genome shotgun (WGS) entry which is preliminary data.</text>
</comment>
<sequence>MKRFEEMDDCFILDFNPYIDSINLHDHQNNTHVDGGRDGDDNKEVIRVIAEKGLVVCRDYPHPRNLCYKFPFDTTLHSDHCEQCYCYVCDTVAPCKFWGVDECKEAHCNALEDYTCYWRNQKNLIKQRNSDSVGPTDFDSFYCEME</sequence>
<gene>
    <name evidence="1" type="ORF">LWI29_008098</name>
</gene>
<evidence type="ECO:0000313" key="1">
    <source>
        <dbReference type="EMBL" id="KAK0591789.1"/>
    </source>
</evidence>
<evidence type="ECO:0000313" key="2">
    <source>
        <dbReference type="Proteomes" id="UP001168877"/>
    </source>
</evidence>
<dbReference type="AlphaFoldDB" id="A0AA39VMN7"/>
<dbReference type="PANTHER" id="PTHR33443">
    <property type="entry name" value="ZGC:112980"/>
    <property type="match status" value="1"/>
</dbReference>